<evidence type="ECO:0000256" key="6">
    <source>
        <dbReference type="ARBA" id="ARBA00022801"/>
    </source>
</evidence>
<feature type="compositionally biased region" description="Basic and acidic residues" evidence="9">
    <location>
        <begin position="467"/>
        <end position="478"/>
    </location>
</feature>
<dbReference type="InterPro" id="IPR029058">
    <property type="entry name" value="AB_hydrolase_fold"/>
</dbReference>
<comment type="caution">
    <text evidence="13">The sequence shown here is derived from an EMBL/GenBank/DDBJ whole genome shotgun (WGS) entry which is preliminary data.</text>
</comment>
<evidence type="ECO:0000259" key="12">
    <source>
        <dbReference type="Pfam" id="PF12937"/>
    </source>
</evidence>
<feature type="region of interest" description="Disordered" evidence="9">
    <location>
        <begin position="467"/>
        <end position="495"/>
    </location>
</feature>
<feature type="compositionally biased region" description="Basic and acidic residues" evidence="9">
    <location>
        <begin position="375"/>
        <end position="393"/>
    </location>
</feature>
<evidence type="ECO:0000256" key="3">
    <source>
        <dbReference type="ARBA" id="ARBA00010701"/>
    </source>
</evidence>
<dbReference type="GO" id="GO:0017171">
    <property type="term" value="F:serine hydrolase activity"/>
    <property type="evidence" value="ECO:0007669"/>
    <property type="project" value="TreeGrafter"/>
</dbReference>
<evidence type="ECO:0000259" key="10">
    <source>
        <dbReference type="Pfam" id="PF00151"/>
    </source>
</evidence>
<dbReference type="Gene3D" id="1.20.1280.50">
    <property type="match status" value="1"/>
</dbReference>
<dbReference type="Gene3D" id="3.40.50.1820">
    <property type="entry name" value="alpha/beta hydrolase"/>
    <property type="match status" value="1"/>
</dbReference>
<evidence type="ECO:0000256" key="2">
    <source>
        <dbReference type="ARBA" id="ARBA00004613"/>
    </source>
</evidence>
<dbReference type="Pfam" id="PF12937">
    <property type="entry name" value="F-box-like"/>
    <property type="match status" value="1"/>
</dbReference>
<accession>A0A4S2L439</accession>
<keyword evidence="6" id="KW-0378">Hydrolase</keyword>
<evidence type="ECO:0000256" key="8">
    <source>
        <dbReference type="RuleBase" id="RU004262"/>
    </source>
</evidence>
<keyword evidence="5" id="KW-0964">Secreted</keyword>
<dbReference type="FunFam" id="3.40.50.1820:FF:000076">
    <property type="entry name" value="phospholipase A1"/>
    <property type="match status" value="1"/>
</dbReference>
<gene>
    <name evidence="13" type="ORF">DBV15_02278</name>
</gene>
<feature type="domain" description="Lipase" evidence="10">
    <location>
        <begin position="1236"/>
        <end position="1519"/>
    </location>
</feature>
<dbReference type="InterPro" id="IPR036047">
    <property type="entry name" value="F-box-like_dom_sf"/>
</dbReference>
<keyword evidence="7" id="KW-1015">Disulfide bond</keyword>
<comment type="similarity">
    <text evidence="3 8">Belongs to the AB hydrolase superfamily. Lipase family.</text>
</comment>
<keyword evidence="13" id="KW-0255">Endonuclease</keyword>
<evidence type="ECO:0000256" key="5">
    <source>
        <dbReference type="ARBA" id="ARBA00022525"/>
    </source>
</evidence>
<dbReference type="GO" id="GO:0004519">
    <property type="term" value="F:endonuclease activity"/>
    <property type="evidence" value="ECO:0007669"/>
    <property type="project" value="UniProtKB-KW"/>
</dbReference>
<dbReference type="EMBL" id="QBLH01000142">
    <property type="protein sequence ID" value="TGZ57555.1"/>
    <property type="molecule type" value="Genomic_DNA"/>
</dbReference>
<feature type="compositionally biased region" description="Polar residues" evidence="9">
    <location>
        <begin position="289"/>
        <end position="304"/>
    </location>
</feature>
<evidence type="ECO:0000313" key="13">
    <source>
        <dbReference type="EMBL" id="TGZ57555.1"/>
    </source>
</evidence>
<dbReference type="Pfam" id="PF12928">
    <property type="entry name" value="tRNA_int_end_N2"/>
    <property type="match status" value="1"/>
</dbReference>
<dbReference type="Pfam" id="PF00151">
    <property type="entry name" value="Lipase"/>
    <property type="match status" value="1"/>
</dbReference>
<protein>
    <recommendedName>
        <fullName evidence="4">phospholipase A1</fullName>
        <ecNumber evidence="4">3.1.1.32</ecNumber>
    </recommendedName>
</protein>
<feature type="compositionally biased region" description="Basic and acidic residues" evidence="9">
    <location>
        <begin position="195"/>
        <end position="204"/>
    </location>
</feature>
<evidence type="ECO:0000313" key="14">
    <source>
        <dbReference type="Proteomes" id="UP000310200"/>
    </source>
</evidence>
<keyword evidence="13" id="KW-0540">Nuclease</keyword>
<dbReference type="InterPro" id="IPR013818">
    <property type="entry name" value="Lipase"/>
</dbReference>
<dbReference type="PRINTS" id="PR00821">
    <property type="entry name" value="TAGLIPASE"/>
</dbReference>
<keyword evidence="14" id="KW-1185">Reference proteome</keyword>
<dbReference type="SUPFAM" id="SSF81383">
    <property type="entry name" value="F-box domain"/>
    <property type="match status" value="1"/>
</dbReference>
<proteinExistence type="inferred from homology"/>
<evidence type="ECO:0000259" key="11">
    <source>
        <dbReference type="Pfam" id="PF12928"/>
    </source>
</evidence>
<comment type="subcellular location">
    <subcellularLocation>
        <location evidence="2">Secreted</location>
    </subcellularLocation>
</comment>
<reference evidence="13 14" key="1">
    <citation type="journal article" date="2019" name="Philos. Trans. R. Soc. Lond., B, Biol. Sci.">
        <title>Ant behaviour and brain gene expression of defending hosts depend on the ecological success of the intruding social parasite.</title>
        <authorList>
            <person name="Kaur R."/>
            <person name="Stoldt M."/>
            <person name="Jongepier E."/>
            <person name="Feldmeyer B."/>
            <person name="Menzel F."/>
            <person name="Bornberg-Bauer E."/>
            <person name="Foitzik S."/>
        </authorList>
    </citation>
    <scope>NUCLEOTIDE SEQUENCE [LARGE SCALE GENOMIC DNA]</scope>
    <source>
        <tissue evidence="13">Whole body</tissue>
    </source>
</reference>
<organism evidence="13 14">
    <name type="scientific">Temnothorax longispinosus</name>
    <dbReference type="NCBI Taxonomy" id="300112"/>
    <lineage>
        <taxon>Eukaryota</taxon>
        <taxon>Metazoa</taxon>
        <taxon>Ecdysozoa</taxon>
        <taxon>Arthropoda</taxon>
        <taxon>Hexapoda</taxon>
        <taxon>Insecta</taxon>
        <taxon>Pterygota</taxon>
        <taxon>Neoptera</taxon>
        <taxon>Endopterygota</taxon>
        <taxon>Hymenoptera</taxon>
        <taxon>Apocrita</taxon>
        <taxon>Aculeata</taxon>
        <taxon>Formicoidea</taxon>
        <taxon>Formicidae</taxon>
        <taxon>Myrmicinae</taxon>
        <taxon>Temnothorax</taxon>
    </lineage>
</organism>
<dbReference type="InterPro" id="IPR001810">
    <property type="entry name" value="F-box_dom"/>
</dbReference>
<sequence>MTSAVSRRYLFTVMDKPPEKLPCKTLTAKELLCSKGLSNCVLEDLERSMKALPRSGKKHFEPDNSWLQNVQIEKGLKNRRDLLNIERVERISELASAEWLPSQNRALVTKRSGQDWSNFGLEKNGFLYLLPEEALFLMETNCLELIWNGLSCSIQQAYEILIDDSACTLEEYRVYSQLTRYGYRIQRYFYEESDKCNRSDEPTPIKRKIIVDPETGLRMSDNQPRNKQSAKKSKPTLAKDVPETSDKPLVSLDIKDRENTTVGESVKQTVRNLVDQIVCNMESHENENKPATSGGAENNVTENDTSSEEKNRNSKPEIISDETLLGNIKILRDTPCKISKWPGARIQRNVKQLPKRNDKVSSPEISIIDSNSTDESPRRAEKRNMQNDDSHAKKFKHEVIELSDDEIQELPHCMTRMEMLNLLPNIAFQSEINEKISKRYIPHNIRPQRSAYQYNRTMILNMQENDKRARQNCKDNRTNGRQNASHSRSPLAVNNRSSVFQNRRTLLRTPSQSFYPVDQMHGTNISLPYAYRFPFNYLPDVYLQNRVTQNVFHNLFVAFGNHGNHAVQQRSLTIQMNNFMMPMEGYRTRQVFTENQLRHGFYQNVLWQQRFCQRRTTENALIHGNVHSAARRRHDDANNLVGHEIINRPSFTTRLGVNSWTELKRRWSEEKTITIDDEDYKNKSESEEDCTEVQVVKLVNPLVGPRNASSMTEIFSKLAIIKSAPERIVRRKKSKYKISYNVKANPGQPLYSLVVIRKEDSIIQPVELNRLQQDAKGSQIVLAYVSMSISYIQPGTARKKIRKEKPSVSKNDGAAQSYDRNTLDSNVYLTYDILRIIFQYLKAKDLGSAAMVCRSWSEAANNEKWTRGPCCLLKRNVNNIRIKPSAGFFFIPFLETAYDAEVNTYIDWLADHCKAIQLYSDSTIMDNYEMECNPSTVCAFLPQIPNVKIKLFESLKVRNWAVQKALGKAANYQEIISTIVEHETSQIISNHETSTCFMLFCNYKAHKTAKHWASVVQRRKEDKIVSVWGGIVEDLYVQGTCTTIEFPKIIHAPYCVAVLITGPIQTWSTILDKECNTKEQAEAKLKLFRDEVKLKKHSIGFMFACTARGRTMYNESNVESTIFKRLFPKVPLAGCFGYGEFGKNTIVDEVNEEKNDKEERKKRKKSKSWYNEFSTMLPSLVSKQIFVLVTLRYSVQGWESGLRQRYDGYGEDWIFMPDGNGQPQVAVLKVQESERRGVLDDSEIAYVIYTRSNPREGIRMTLNDTTNLASSDFKPSRKTKFITHGWKSSAMSTGLLNMKEAFLTHGDYNVILVDWEPLAASTFYLGPMQNTVRVGTDAANFIDFLVKETGLKTEDVHFIGHSLGAHVAGNAGGATTSGKLSRVTGLDPALPGFHVLASEKTRLDSTDAAFVDVIHSCGGVLGFLQPLGKADFYPNAGTAIQPGCCCVPEIMEACSHGRSYVYFTESINSKTGLPARKCDSWDSYMNGKCANSQTVLMGEHVDRTAEGLFFLRTRSDPPYAYIPEVTNNNV</sequence>
<dbReference type="PANTHER" id="PTHR11610:SF173">
    <property type="entry name" value="LIPASE DOMAIN-CONTAINING PROTEIN-RELATED"/>
    <property type="match status" value="1"/>
</dbReference>
<dbReference type="InterPro" id="IPR024336">
    <property type="entry name" value="tRNA_splic_suSen54_N"/>
</dbReference>
<dbReference type="GO" id="GO:0016042">
    <property type="term" value="P:lipid catabolic process"/>
    <property type="evidence" value="ECO:0007669"/>
    <property type="project" value="TreeGrafter"/>
</dbReference>
<feature type="region of interest" description="Disordered" evidence="9">
    <location>
        <begin position="195"/>
        <end position="256"/>
    </location>
</feature>
<evidence type="ECO:0000256" key="1">
    <source>
        <dbReference type="ARBA" id="ARBA00000111"/>
    </source>
</evidence>
<evidence type="ECO:0000256" key="9">
    <source>
        <dbReference type="SAM" id="MobiDB-lite"/>
    </source>
</evidence>
<dbReference type="SUPFAM" id="SSF53474">
    <property type="entry name" value="alpha/beta-Hydrolases"/>
    <property type="match status" value="1"/>
</dbReference>
<dbReference type="EC" id="3.1.1.32" evidence="4"/>
<evidence type="ECO:0000256" key="4">
    <source>
        <dbReference type="ARBA" id="ARBA00013179"/>
    </source>
</evidence>
<dbReference type="PANTHER" id="PTHR11610">
    <property type="entry name" value="LIPASE"/>
    <property type="match status" value="1"/>
</dbReference>
<feature type="domain" description="tRNA-splicing endonuclease subunit Sen54 N-terminal" evidence="11">
    <location>
        <begin position="81"/>
        <end position="147"/>
    </location>
</feature>
<name>A0A4S2L439_9HYME</name>
<dbReference type="STRING" id="300112.A0A4S2L439"/>
<dbReference type="InterPro" id="IPR000734">
    <property type="entry name" value="TAG_lipase"/>
</dbReference>
<feature type="region of interest" description="Disordered" evidence="9">
    <location>
        <begin position="349"/>
        <end position="393"/>
    </location>
</feature>
<feature type="region of interest" description="Disordered" evidence="9">
    <location>
        <begin position="284"/>
        <end position="318"/>
    </location>
</feature>
<feature type="compositionally biased region" description="Polar residues" evidence="9">
    <location>
        <begin position="479"/>
        <end position="495"/>
    </location>
</feature>
<evidence type="ECO:0000256" key="7">
    <source>
        <dbReference type="ARBA" id="ARBA00023157"/>
    </source>
</evidence>
<comment type="catalytic activity">
    <reaction evidence="1">
        <text>a 1,2-diacyl-sn-glycero-3-phosphocholine + H2O = a 2-acyl-sn-glycero-3-phosphocholine + a fatty acid + H(+)</text>
        <dbReference type="Rhea" id="RHEA:18689"/>
        <dbReference type="ChEBI" id="CHEBI:15377"/>
        <dbReference type="ChEBI" id="CHEBI:15378"/>
        <dbReference type="ChEBI" id="CHEBI:28868"/>
        <dbReference type="ChEBI" id="CHEBI:57643"/>
        <dbReference type="ChEBI" id="CHEBI:57875"/>
        <dbReference type="EC" id="3.1.1.32"/>
    </reaction>
</comment>
<dbReference type="GO" id="GO:0008970">
    <property type="term" value="F:phospholipase A1 activity"/>
    <property type="evidence" value="ECO:0007669"/>
    <property type="project" value="UniProtKB-EC"/>
</dbReference>
<feature type="domain" description="F-box" evidence="12">
    <location>
        <begin position="832"/>
        <end position="867"/>
    </location>
</feature>
<dbReference type="GO" id="GO:0005615">
    <property type="term" value="C:extracellular space"/>
    <property type="evidence" value="ECO:0007669"/>
    <property type="project" value="TreeGrafter"/>
</dbReference>
<dbReference type="Proteomes" id="UP000310200">
    <property type="component" value="Unassembled WGS sequence"/>
</dbReference>
<dbReference type="InterPro" id="IPR033906">
    <property type="entry name" value="Lipase_N"/>
</dbReference>
<dbReference type="CDD" id="cd00707">
    <property type="entry name" value="Pancreat_lipase_like"/>
    <property type="match status" value="1"/>
</dbReference>